<dbReference type="InterPro" id="IPR013325">
    <property type="entry name" value="RNA_pol_sigma_r2"/>
</dbReference>
<dbReference type="STRING" id="658167.SAMN04488135_12135"/>
<dbReference type="Pfam" id="PF04542">
    <property type="entry name" value="Sigma70_r2"/>
    <property type="match status" value="1"/>
</dbReference>
<proteinExistence type="inferred from homology"/>
<dbReference type="GO" id="GO:0016987">
    <property type="term" value="F:sigma factor activity"/>
    <property type="evidence" value="ECO:0007669"/>
    <property type="project" value="UniProtKB-KW"/>
</dbReference>
<evidence type="ECO:0000256" key="1">
    <source>
        <dbReference type="ARBA" id="ARBA00010641"/>
    </source>
</evidence>
<dbReference type="GO" id="GO:0006352">
    <property type="term" value="P:DNA-templated transcription initiation"/>
    <property type="evidence" value="ECO:0007669"/>
    <property type="project" value="InterPro"/>
</dbReference>
<sequence length="183" mass="20724">MFEHYYRELLNFCSRFARNPEGAADAVQETYARVLAAQKEGGRISEPRALLYRTARNLMIDQQRRAAVRERYHDETDNAPDVAAHCGCEPETAAMSRQAVDAMLAVIEAMPPRRRQAFVMHRFEDLSHAEIAARMGISRKMVEEHIKTAMLACRRGRAEWDSRLAARAPAAPRNTESSEPSPP</sequence>
<dbReference type="InterPro" id="IPR036388">
    <property type="entry name" value="WH-like_DNA-bd_sf"/>
</dbReference>
<comment type="similarity">
    <text evidence="1">Belongs to the sigma-70 factor family. ECF subfamily.</text>
</comment>
<keyword evidence="3" id="KW-0731">Sigma factor</keyword>
<dbReference type="PANTHER" id="PTHR43133:SF63">
    <property type="entry name" value="RNA POLYMERASE SIGMA FACTOR FECI-RELATED"/>
    <property type="match status" value="1"/>
</dbReference>
<dbReference type="PANTHER" id="PTHR43133">
    <property type="entry name" value="RNA POLYMERASE ECF-TYPE SIGMA FACTO"/>
    <property type="match status" value="1"/>
</dbReference>
<name>A0A1M6A6P0_9BURK</name>
<evidence type="ECO:0000256" key="3">
    <source>
        <dbReference type="ARBA" id="ARBA00023082"/>
    </source>
</evidence>
<dbReference type="CDD" id="cd06171">
    <property type="entry name" value="Sigma70_r4"/>
    <property type="match status" value="1"/>
</dbReference>
<protein>
    <submittedName>
        <fullName evidence="8">RNA polymerase sigma-70 factor, ECF subfamily</fullName>
    </submittedName>
</protein>
<evidence type="ECO:0000313" key="8">
    <source>
        <dbReference type="EMBL" id="SHI32158.1"/>
    </source>
</evidence>
<dbReference type="EMBL" id="FQXE01000021">
    <property type="protein sequence ID" value="SHI32158.1"/>
    <property type="molecule type" value="Genomic_DNA"/>
</dbReference>
<dbReference type="SUPFAM" id="SSF88946">
    <property type="entry name" value="Sigma2 domain of RNA polymerase sigma factors"/>
    <property type="match status" value="1"/>
</dbReference>
<dbReference type="InterPro" id="IPR013249">
    <property type="entry name" value="RNA_pol_sigma70_r4_t2"/>
</dbReference>
<evidence type="ECO:0000256" key="5">
    <source>
        <dbReference type="SAM" id="MobiDB-lite"/>
    </source>
</evidence>
<dbReference type="InterPro" id="IPR039425">
    <property type="entry name" value="RNA_pol_sigma-70-like"/>
</dbReference>
<dbReference type="GO" id="GO:0003677">
    <property type="term" value="F:DNA binding"/>
    <property type="evidence" value="ECO:0007669"/>
    <property type="project" value="InterPro"/>
</dbReference>
<feature type="region of interest" description="Disordered" evidence="5">
    <location>
        <begin position="164"/>
        <end position="183"/>
    </location>
</feature>
<evidence type="ECO:0000313" key="9">
    <source>
        <dbReference type="Proteomes" id="UP000184226"/>
    </source>
</evidence>
<dbReference type="Proteomes" id="UP000184226">
    <property type="component" value="Unassembled WGS sequence"/>
</dbReference>
<feature type="domain" description="RNA polymerase sigma-70 region 2" evidence="6">
    <location>
        <begin position="1"/>
        <end position="67"/>
    </location>
</feature>
<keyword evidence="9" id="KW-1185">Reference proteome</keyword>
<organism evidence="8 9">
    <name type="scientific">Pollutimonas bauzanensis</name>
    <dbReference type="NCBI Taxonomy" id="658167"/>
    <lineage>
        <taxon>Bacteria</taxon>
        <taxon>Pseudomonadati</taxon>
        <taxon>Pseudomonadota</taxon>
        <taxon>Betaproteobacteria</taxon>
        <taxon>Burkholderiales</taxon>
        <taxon>Alcaligenaceae</taxon>
        <taxon>Pollutimonas</taxon>
    </lineage>
</organism>
<dbReference type="Gene3D" id="1.10.1740.10">
    <property type="match status" value="1"/>
</dbReference>
<dbReference type="NCBIfam" id="TIGR02937">
    <property type="entry name" value="sigma70-ECF"/>
    <property type="match status" value="1"/>
</dbReference>
<evidence type="ECO:0000256" key="4">
    <source>
        <dbReference type="ARBA" id="ARBA00023163"/>
    </source>
</evidence>
<keyword evidence="4" id="KW-0804">Transcription</keyword>
<reference evidence="8 9" key="1">
    <citation type="submission" date="2016-11" db="EMBL/GenBank/DDBJ databases">
        <authorList>
            <person name="Jaros S."/>
            <person name="Januszkiewicz K."/>
            <person name="Wedrychowicz H."/>
        </authorList>
    </citation>
    <scope>NUCLEOTIDE SEQUENCE [LARGE SCALE GENOMIC DNA]</scope>
    <source>
        <strain evidence="8 9">CGMCC 1.10190</strain>
    </source>
</reference>
<dbReference type="Pfam" id="PF08281">
    <property type="entry name" value="Sigma70_r4_2"/>
    <property type="match status" value="1"/>
</dbReference>
<gene>
    <name evidence="8" type="ORF">SAMN04488135_12135</name>
</gene>
<dbReference type="AlphaFoldDB" id="A0A1M6A6P0"/>
<accession>A0A1M6A6P0</accession>
<keyword evidence="2" id="KW-0805">Transcription regulation</keyword>
<dbReference type="InterPro" id="IPR007627">
    <property type="entry name" value="RNA_pol_sigma70_r2"/>
</dbReference>
<dbReference type="InterPro" id="IPR014284">
    <property type="entry name" value="RNA_pol_sigma-70_dom"/>
</dbReference>
<dbReference type="RefSeq" id="WP_073109471.1">
    <property type="nucleotide sequence ID" value="NZ_FQXE01000021.1"/>
</dbReference>
<dbReference type="InterPro" id="IPR013324">
    <property type="entry name" value="RNA_pol_sigma_r3/r4-like"/>
</dbReference>
<dbReference type="OrthoDB" id="9783733at2"/>
<evidence type="ECO:0000256" key="2">
    <source>
        <dbReference type="ARBA" id="ARBA00023015"/>
    </source>
</evidence>
<evidence type="ECO:0000259" key="6">
    <source>
        <dbReference type="Pfam" id="PF04542"/>
    </source>
</evidence>
<dbReference type="Gene3D" id="1.10.10.10">
    <property type="entry name" value="Winged helix-like DNA-binding domain superfamily/Winged helix DNA-binding domain"/>
    <property type="match status" value="1"/>
</dbReference>
<feature type="compositionally biased region" description="Polar residues" evidence="5">
    <location>
        <begin position="174"/>
        <end position="183"/>
    </location>
</feature>
<feature type="domain" description="RNA polymerase sigma factor 70 region 4 type 2" evidence="7">
    <location>
        <begin position="102"/>
        <end position="153"/>
    </location>
</feature>
<dbReference type="SUPFAM" id="SSF88659">
    <property type="entry name" value="Sigma3 and sigma4 domains of RNA polymerase sigma factors"/>
    <property type="match status" value="1"/>
</dbReference>
<evidence type="ECO:0000259" key="7">
    <source>
        <dbReference type="Pfam" id="PF08281"/>
    </source>
</evidence>